<keyword evidence="2" id="KW-0949">S-adenosyl-L-methionine</keyword>
<dbReference type="CDD" id="cd02440">
    <property type="entry name" value="AdoMet_MTases"/>
    <property type="match status" value="1"/>
</dbReference>
<dbReference type="Pfam" id="PF02475">
    <property type="entry name" value="TRM5-TYW2_MTfase"/>
    <property type="match status" value="1"/>
</dbReference>
<feature type="domain" description="TRM5/TYW2-like methyltransferase" evidence="3">
    <location>
        <begin position="26"/>
        <end position="117"/>
    </location>
</feature>
<gene>
    <name evidence="4" type="ORF">A3H15_02650</name>
</gene>
<dbReference type="EMBL" id="MFMO01000037">
    <property type="protein sequence ID" value="OGG87114.1"/>
    <property type="molecule type" value="Genomic_DNA"/>
</dbReference>
<evidence type="ECO:0000256" key="1">
    <source>
        <dbReference type="ARBA" id="ARBA00022679"/>
    </source>
</evidence>
<proteinExistence type="predicted"/>
<dbReference type="GO" id="GO:0042054">
    <property type="term" value="F:histone methyltransferase activity"/>
    <property type="evidence" value="ECO:0007669"/>
    <property type="project" value="TreeGrafter"/>
</dbReference>
<reference evidence="4 5" key="1">
    <citation type="journal article" date="2016" name="Nat. Commun.">
        <title>Thousands of microbial genomes shed light on interconnected biogeochemical processes in an aquifer system.</title>
        <authorList>
            <person name="Anantharaman K."/>
            <person name="Brown C.T."/>
            <person name="Hug L.A."/>
            <person name="Sharon I."/>
            <person name="Castelle C.J."/>
            <person name="Probst A.J."/>
            <person name="Thomas B.C."/>
            <person name="Singh A."/>
            <person name="Wilkins M.J."/>
            <person name="Karaoz U."/>
            <person name="Brodie E.L."/>
            <person name="Williams K.H."/>
            <person name="Hubbard S.S."/>
            <person name="Banfield J.F."/>
        </authorList>
    </citation>
    <scope>NUCLEOTIDE SEQUENCE [LARGE SCALE GENOMIC DNA]</scope>
</reference>
<organism evidence="4 5">
    <name type="scientific">Candidatus Kaiserbacteria bacterium RIFCSPLOWO2_12_FULL_50_28</name>
    <dbReference type="NCBI Taxonomy" id="1798527"/>
    <lineage>
        <taxon>Bacteria</taxon>
        <taxon>Candidatus Kaiseribacteriota</taxon>
    </lineage>
</organism>
<evidence type="ECO:0000313" key="4">
    <source>
        <dbReference type="EMBL" id="OGG87114.1"/>
    </source>
</evidence>
<accession>A0A1F6FMN3</accession>
<dbReference type="InterPro" id="IPR029063">
    <property type="entry name" value="SAM-dependent_MTases_sf"/>
</dbReference>
<evidence type="ECO:0000259" key="3">
    <source>
        <dbReference type="Pfam" id="PF02475"/>
    </source>
</evidence>
<dbReference type="InterPro" id="IPR025799">
    <property type="entry name" value="Arg_MeTrfase"/>
</dbReference>
<protein>
    <recommendedName>
        <fullName evidence="3">TRM5/TYW2-like methyltransferase domain-containing protein</fullName>
    </recommendedName>
</protein>
<evidence type="ECO:0000256" key="2">
    <source>
        <dbReference type="ARBA" id="ARBA00022691"/>
    </source>
</evidence>
<dbReference type="GO" id="GO:0016274">
    <property type="term" value="F:protein-arginine N-methyltransferase activity"/>
    <property type="evidence" value="ECO:0007669"/>
    <property type="project" value="InterPro"/>
</dbReference>
<dbReference type="Gene3D" id="3.40.50.150">
    <property type="entry name" value="Vaccinia Virus protein VP39"/>
    <property type="match status" value="1"/>
</dbReference>
<keyword evidence="1" id="KW-0808">Transferase</keyword>
<dbReference type="InterPro" id="IPR056743">
    <property type="entry name" value="TRM5-TYW2-like_MTfase"/>
</dbReference>
<name>A0A1F6FMN3_9BACT</name>
<sequence>MDSALSNLLLIDECLFDEKRVQTFARAIKKSVKVGDIVVDAGTGTGIIALLAAKAGAKKVYAVEWDPEIARVAVQNIRANNFHNTIEVVNTDVREFRLPAGVHADVLVMEMLDTGFIAEQQAGAIIDLKKNSVIRANTIILPERVTFFMTALQYNFDFYGFNLPSIIQARNDGVLPRIKKVMSKDYCYADIDLQKLMSRQFSANVRLKVTQSGILNGIKLSTDIYLSGKVCHATTDMNMPIIIPIPPRQVKRGDIIPLSVEYVMGKGFRDFKIVA</sequence>
<dbReference type="SUPFAM" id="SSF53335">
    <property type="entry name" value="S-adenosyl-L-methionine-dependent methyltransferases"/>
    <property type="match status" value="1"/>
</dbReference>
<dbReference type="PANTHER" id="PTHR11006:SF53">
    <property type="entry name" value="PROTEIN ARGININE N-METHYLTRANSFERASE 3"/>
    <property type="match status" value="1"/>
</dbReference>
<dbReference type="Proteomes" id="UP000177968">
    <property type="component" value="Unassembled WGS sequence"/>
</dbReference>
<evidence type="ECO:0000313" key="5">
    <source>
        <dbReference type="Proteomes" id="UP000177968"/>
    </source>
</evidence>
<comment type="caution">
    <text evidence="4">The sequence shown here is derived from an EMBL/GenBank/DDBJ whole genome shotgun (WGS) entry which is preliminary data.</text>
</comment>
<dbReference type="PANTHER" id="PTHR11006">
    <property type="entry name" value="PROTEIN ARGININE N-METHYLTRANSFERASE"/>
    <property type="match status" value="1"/>
</dbReference>
<dbReference type="AlphaFoldDB" id="A0A1F6FMN3"/>